<evidence type="ECO:0000259" key="7">
    <source>
        <dbReference type="Pfam" id="PF12341"/>
    </source>
</evidence>
<feature type="domain" description="WDHD1/CFT4 helical bundle" evidence="8">
    <location>
        <begin position="704"/>
        <end position="806"/>
    </location>
</feature>
<dbReference type="InterPro" id="IPR019775">
    <property type="entry name" value="WD40_repeat_CS"/>
</dbReference>
<gene>
    <name evidence="10" type="ORF">D9Q98_004782</name>
</gene>
<dbReference type="SUPFAM" id="SSF50978">
    <property type="entry name" value="WD40 repeat-like"/>
    <property type="match status" value="1"/>
</dbReference>
<evidence type="ECO:0000256" key="3">
    <source>
        <dbReference type="ARBA" id="ARBA00022737"/>
    </source>
</evidence>
<dbReference type="Pfam" id="PF24817">
    <property type="entry name" value="WD40_WDHD1_1st"/>
    <property type="match status" value="1"/>
</dbReference>
<keyword evidence="2 5" id="KW-0853">WD repeat</keyword>
<keyword evidence="11" id="KW-1185">Reference proteome</keyword>
<evidence type="ECO:0000256" key="4">
    <source>
        <dbReference type="ARBA" id="ARBA00023242"/>
    </source>
</evidence>
<accession>A0A9D4TQN4</accession>
<dbReference type="InterPro" id="IPR048591">
    <property type="entry name" value="WDHD1/CFT4_hel"/>
</dbReference>
<dbReference type="InterPro" id="IPR036322">
    <property type="entry name" value="WD40_repeat_dom_sf"/>
</dbReference>
<organism evidence="10 11">
    <name type="scientific">Chlorella vulgaris</name>
    <name type="common">Green alga</name>
    <dbReference type="NCBI Taxonomy" id="3077"/>
    <lineage>
        <taxon>Eukaryota</taxon>
        <taxon>Viridiplantae</taxon>
        <taxon>Chlorophyta</taxon>
        <taxon>core chlorophytes</taxon>
        <taxon>Trebouxiophyceae</taxon>
        <taxon>Chlorellales</taxon>
        <taxon>Chlorellaceae</taxon>
        <taxon>Chlorella clade</taxon>
        <taxon>Chlorella</taxon>
    </lineage>
</organism>
<dbReference type="PROSITE" id="PS00678">
    <property type="entry name" value="WD_REPEATS_1"/>
    <property type="match status" value="2"/>
</dbReference>
<reference evidence="10" key="1">
    <citation type="journal article" date="2019" name="Plant J.">
        <title>Chlorella vulgaris genome assembly and annotation reveals the molecular basis for metabolic acclimation to high light conditions.</title>
        <authorList>
            <person name="Cecchin M."/>
            <person name="Marcolungo L."/>
            <person name="Rossato M."/>
            <person name="Girolomoni L."/>
            <person name="Cosentino E."/>
            <person name="Cuine S."/>
            <person name="Li-Beisson Y."/>
            <person name="Delledonne M."/>
            <person name="Ballottari M."/>
        </authorList>
    </citation>
    <scope>NUCLEOTIDE SEQUENCE</scope>
    <source>
        <strain evidence="10">211/11P</strain>
    </source>
</reference>
<dbReference type="InterPro" id="IPR001680">
    <property type="entry name" value="WD40_rpt"/>
</dbReference>
<dbReference type="Gene3D" id="2.130.10.10">
    <property type="entry name" value="YVTN repeat-like/Quinoprotein amine dehydrogenase"/>
    <property type="match status" value="2"/>
</dbReference>
<evidence type="ECO:0000259" key="9">
    <source>
        <dbReference type="Pfam" id="PF24817"/>
    </source>
</evidence>
<feature type="domain" description="WDHD1/CFT4 second beta-propeller" evidence="7">
    <location>
        <begin position="409"/>
        <end position="694"/>
    </location>
</feature>
<feature type="region of interest" description="Disordered" evidence="6">
    <location>
        <begin position="818"/>
        <end position="930"/>
    </location>
</feature>
<name>A0A9D4TQN4_CHLVU</name>
<evidence type="ECO:0000256" key="2">
    <source>
        <dbReference type="ARBA" id="ARBA00022574"/>
    </source>
</evidence>
<dbReference type="InterPro" id="IPR057646">
    <property type="entry name" value="WD40_WDHD1_1st"/>
</dbReference>
<dbReference type="GO" id="GO:0003682">
    <property type="term" value="F:chromatin binding"/>
    <property type="evidence" value="ECO:0007669"/>
    <property type="project" value="TreeGrafter"/>
</dbReference>
<feature type="repeat" description="WD" evidence="5">
    <location>
        <begin position="151"/>
        <end position="183"/>
    </location>
</feature>
<dbReference type="Pfam" id="PF12341">
    <property type="entry name" value="Mcl1_mid"/>
    <property type="match status" value="1"/>
</dbReference>
<dbReference type="Pfam" id="PF20946">
    <property type="entry name" value="Ctf4_C"/>
    <property type="match status" value="1"/>
</dbReference>
<evidence type="ECO:0000259" key="8">
    <source>
        <dbReference type="Pfam" id="PF20946"/>
    </source>
</evidence>
<evidence type="ECO:0000313" key="10">
    <source>
        <dbReference type="EMBL" id="KAI3431740.1"/>
    </source>
</evidence>
<dbReference type="Proteomes" id="UP001055712">
    <property type="component" value="Unassembled WGS sequence"/>
</dbReference>
<keyword evidence="3" id="KW-0677">Repeat</keyword>
<evidence type="ECO:0008006" key="12">
    <source>
        <dbReference type="Google" id="ProtNLM"/>
    </source>
</evidence>
<dbReference type="PANTHER" id="PTHR19932">
    <property type="entry name" value="WD REPEAT AND HMG-BOX DNA BINDING PROTEIN"/>
    <property type="match status" value="1"/>
</dbReference>
<feature type="region of interest" description="Disordered" evidence="6">
    <location>
        <begin position="352"/>
        <end position="417"/>
    </location>
</feature>
<dbReference type="InterPro" id="IPR015943">
    <property type="entry name" value="WD40/YVTN_repeat-like_dom_sf"/>
</dbReference>
<dbReference type="GO" id="GO:0006261">
    <property type="term" value="P:DNA-templated DNA replication"/>
    <property type="evidence" value="ECO:0007669"/>
    <property type="project" value="TreeGrafter"/>
</dbReference>
<dbReference type="AlphaFoldDB" id="A0A9D4TQN4"/>
<dbReference type="GO" id="GO:0043596">
    <property type="term" value="C:nuclear replication fork"/>
    <property type="evidence" value="ECO:0007669"/>
    <property type="project" value="TreeGrafter"/>
</dbReference>
<proteinExistence type="predicted"/>
<dbReference type="PROSITE" id="PS50294">
    <property type="entry name" value="WD_REPEATS_REGION"/>
    <property type="match status" value="1"/>
</dbReference>
<dbReference type="OrthoDB" id="427368at2759"/>
<dbReference type="PROSITE" id="PS50082">
    <property type="entry name" value="WD_REPEATS_2"/>
    <property type="match status" value="2"/>
</dbReference>
<dbReference type="SMART" id="SM00320">
    <property type="entry name" value="WD40"/>
    <property type="match status" value="6"/>
</dbReference>
<evidence type="ECO:0000313" key="11">
    <source>
        <dbReference type="Proteomes" id="UP001055712"/>
    </source>
</evidence>
<dbReference type="GO" id="GO:0006281">
    <property type="term" value="P:DNA repair"/>
    <property type="evidence" value="ECO:0007669"/>
    <property type="project" value="TreeGrafter"/>
</dbReference>
<protein>
    <recommendedName>
        <fullName evidence="12">Minichromosome loss protein Mcl1 middle region domain-containing protein</fullName>
    </recommendedName>
</protein>
<feature type="repeat" description="WD" evidence="5">
    <location>
        <begin position="235"/>
        <end position="276"/>
    </location>
</feature>
<evidence type="ECO:0000256" key="1">
    <source>
        <dbReference type="ARBA" id="ARBA00004123"/>
    </source>
</evidence>
<sequence>MASAPKLSFCQAHQPGLCDVAWLPTPGAAAVLVTAGGEGRVCYRTSESPAEAVKEIQNSNNGAAAPVHCVAAAQGRPVITGDDQNFVKCYTHPAGELQQVATRFTLPVHGLAFSPSGLILAAGGDDEGIKLVDISSCRVFRQLKSQAYTRSLAYDPEGKYLASANADGGLCMWEIESGKQQLHRKKACPKLDLASRCRNQVAWHPDGGSLLAAPGIENDIVLYERMSWAAAITLSGQHSGMVSLLAFSSNGLYLLSAGLDKALVLWDVNEQECLVKAELPGLATGLAWHPTRNEVAVITEDGQLAIWDGVVPAKLPGPTADLDAINGVKNVDGGGIAAGTAAGGGMADGGSVLEGGGRTGTAAGASDEYDREDSFLADSEPKRDARRGGRRPGGFGGFSSFDLPQPQDPIQPGSTSLSNSERAYLAYNSLGCITLKQEEDHNVVEVCFHDTSRQRKRIPLLNDFFGFSVGSLGEKGALYACRTNSESASTVVYRPFESWAANSDWSISLPKGEEAECVAAGASFCAVATSKRQLRLFSQAGLQMHLISLAGAPVALAALGHQLVAVWHSAAPTASGDQCLQYMLLDVAEQRQLHGGPLPLSRAASLCWLGFTEEGLMATYDSEGELRLRAADFGGSWVTVFSAAAERKSTEQFWVVGLSARELQAIVCVNAPEPVVSTGMQRPVVTAVPLKPPVVHQDAAIAPFEADLIRHGVLLSHMSGAAAEGRDGEERGQLESALQGAQLESDRISLRLIQKLLAADRQARALEVSCTLHNMPALEGALKLANHHRAMALSDRISAFIEQRMAMEAAAALEVEEAEQYQQYQDDAPPHSAQRQHGAITPVPGPSFTDNPHASPAAAATAGDMSRAASPPASRPLGPGMGTSANPFSRRPAEQPENSPGNASVAAVPVKRKAPAGGNPFARKSKASKA</sequence>
<dbReference type="GO" id="GO:0000278">
    <property type="term" value="P:mitotic cell cycle"/>
    <property type="evidence" value="ECO:0007669"/>
    <property type="project" value="TreeGrafter"/>
</dbReference>
<evidence type="ECO:0000256" key="5">
    <source>
        <dbReference type="PROSITE-ProRule" id="PRU00221"/>
    </source>
</evidence>
<dbReference type="EMBL" id="SIDB01000006">
    <property type="protein sequence ID" value="KAI3431740.1"/>
    <property type="molecule type" value="Genomic_DNA"/>
</dbReference>
<dbReference type="InterPro" id="IPR022100">
    <property type="entry name" value="WDHD1/CFT4_beta-prop_2nd"/>
</dbReference>
<comment type="caution">
    <text evidence="10">The sequence shown here is derived from an EMBL/GenBank/DDBJ whole genome shotgun (WGS) entry which is preliminary data.</text>
</comment>
<comment type="subcellular location">
    <subcellularLocation>
        <location evidence="1">Nucleus</location>
    </subcellularLocation>
</comment>
<evidence type="ECO:0000256" key="6">
    <source>
        <dbReference type="SAM" id="MobiDB-lite"/>
    </source>
</evidence>
<feature type="domain" description="WDHD1 first WD40" evidence="9">
    <location>
        <begin position="12"/>
        <end position="306"/>
    </location>
</feature>
<reference evidence="10" key="2">
    <citation type="submission" date="2020-11" db="EMBL/GenBank/DDBJ databases">
        <authorList>
            <person name="Cecchin M."/>
            <person name="Marcolungo L."/>
            <person name="Rossato M."/>
            <person name="Girolomoni L."/>
            <person name="Cosentino E."/>
            <person name="Cuine S."/>
            <person name="Li-Beisson Y."/>
            <person name="Delledonne M."/>
            <person name="Ballottari M."/>
        </authorList>
    </citation>
    <scope>NUCLEOTIDE SEQUENCE</scope>
    <source>
        <strain evidence="10">211/11P</strain>
        <tissue evidence="10">Whole cell</tissue>
    </source>
</reference>
<dbReference type="PANTHER" id="PTHR19932:SF10">
    <property type="entry name" value="WD REPEAT AND HMG-BOX DNA-BINDING PROTEIN 1"/>
    <property type="match status" value="1"/>
</dbReference>
<keyword evidence="4" id="KW-0539">Nucleus</keyword>